<keyword evidence="1 4" id="KW-0413">Isomerase</keyword>
<dbReference type="InterPro" id="IPR037171">
    <property type="entry name" value="NagB/RpiA_transferase-like"/>
</dbReference>
<evidence type="ECO:0000313" key="6">
    <source>
        <dbReference type="Proteomes" id="UP000323594"/>
    </source>
</evidence>
<keyword evidence="5" id="KW-1185">Reference proteome</keyword>
<keyword evidence="3" id="KW-0396">Initiation factor</keyword>
<protein>
    <submittedName>
        <fullName evidence="3">Initiation factor, subunit 2 family protein</fullName>
    </submittedName>
    <submittedName>
        <fullName evidence="4">S-methyl-5-thioribose-1-phosphate isomerase</fullName>
        <ecNumber evidence="4">5.3.1.23</ecNumber>
    </submittedName>
</protein>
<evidence type="ECO:0000256" key="1">
    <source>
        <dbReference type="ARBA" id="ARBA00023235"/>
    </source>
</evidence>
<evidence type="ECO:0000313" key="4">
    <source>
        <dbReference type="EMBL" id="QEJ97809.1"/>
    </source>
</evidence>
<evidence type="ECO:0000256" key="2">
    <source>
        <dbReference type="RuleBase" id="RU003814"/>
    </source>
</evidence>
<organism evidence="3 5">
    <name type="scientific">Treponema phagedenis</name>
    <dbReference type="NCBI Taxonomy" id="162"/>
    <lineage>
        <taxon>Bacteria</taxon>
        <taxon>Pseudomonadati</taxon>
        <taxon>Spirochaetota</taxon>
        <taxon>Spirochaetia</taxon>
        <taxon>Spirochaetales</taxon>
        <taxon>Treponemataceae</taxon>
        <taxon>Treponema</taxon>
    </lineage>
</organism>
<dbReference type="Gene3D" id="1.20.120.420">
    <property type="entry name" value="translation initiation factor eif-2b, domain 1"/>
    <property type="match status" value="1"/>
</dbReference>
<evidence type="ECO:0000313" key="3">
    <source>
        <dbReference type="EMBL" id="CEM60363.1"/>
    </source>
</evidence>
<dbReference type="EC" id="5.3.1.23" evidence="4"/>
<dbReference type="Gene3D" id="3.40.50.10470">
    <property type="entry name" value="Translation initiation factor eif-2b, domain 2"/>
    <property type="match status" value="1"/>
</dbReference>
<dbReference type="NCBIfam" id="NF004326">
    <property type="entry name" value="PRK05720.1"/>
    <property type="match status" value="1"/>
</dbReference>
<dbReference type="PANTHER" id="PTHR43475:SF1">
    <property type="entry name" value="METHYLTHIORIBOSE-1-PHOSPHATE ISOMERASE"/>
    <property type="match status" value="1"/>
</dbReference>
<dbReference type="OrthoDB" id="9803436at2"/>
<comment type="similarity">
    <text evidence="2">Belongs to the eIF-2B alpha/beta/delta subunits family.</text>
</comment>
<dbReference type="EMBL" id="CDNC01000001">
    <property type="protein sequence ID" value="CEM60363.1"/>
    <property type="molecule type" value="Genomic_DNA"/>
</dbReference>
<dbReference type="PANTHER" id="PTHR43475">
    <property type="entry name" value="METHYLTHIORIBOSE-1-PHOSPHATE ISOMERASE"/>
    <property type="match status" value="1"/>
</dbReference>
<dbReference type="InterPro" id="IPR027363">
    <property type="entry name" value="M1Pi_N"/>
</dbReference>
<accession>A0A0B7GPJ1</accession>
<dbReference type="InterPro" id="IPR011559">
    <property type="entry name" value="Initiation_fac_2B_a/b/d"/>
</dbReference>
<dbReference type="Proteomes" id="UP000323594">
    <property type="component" value="Chromosome"/>
</dbReference>
<evidence type="ECO:0000313" key="5">
    <source>
        <dbReference type="Proteomes" id="UP000042527"/>
    </source>
</evidence>
<dbReference type="Proteomes" id="UP000042527">
    <property type="component" value="Unassembled WGS sequence"/>
</dbReference>
<dbReference type="GO" id="GO:0019509">
    <property type="term" value="P:L-methionine salvage from methylthioadenosine"/>
    <property type="evidence" value="ECO:0007669"/>
    <property type="project" value="TreeGrafter"/>
</dbReference>
<dbReference type="GO" id="GO:0003743">
    <property type="term" value="F:translation initiation factor activity"/>
    <property type="evidence" value="ECO:0007669"/>
    <property type="project" value="UniProtKB-KW"/>
</dbReference>
<dbReference type="GeneID" id="57753597"/>
<keyword evidence="3" id="KW-0648">Protein biosynthesis</keyword>
<dbReference type="InterPro" id="IPR000649">
    <property type="entry name" value="IF-2B-related"/>
</dbReference>
<reference evidence="5" key="2">
    <citation type="submission" date="2015-01" db="EMBL/GenBank/DDBJ databases">
        <authorList>
            <person name="Manzoor Shahid"/>
            <person name="Zubair Saima"/>
        </authorList>
    </citation>
    <scope>NUCLEOTIDE SEQUENCE [LARGE SCALE GENOMIC DNA]</scope>
    <source>
        <strain evidence="5">V1</strain>
    </source>
</reference>
<dbReference type="AlphaFoldDB" id="A0A0B7GPJ1"/>
<reference evidence="4 6" key="3">
    <citation type="submission" date="2019-08" db="EMBL/GenBank/DDBJ databases">
        <authorList>
            <person name="Kuhnert P."/>
        </authorList>
    </citation>
    <scope>NUCLEOTIDE SEQUENCE [LARGE SCALE GENOMIC DNA]</scope>
    <source>
        <strain evidence="4 6">B36.5</strain>
    </source>
</reference>
<dbReference type="GO" id="GO:0046523">
    <property type="term" value="F:S-methyl-5-thioribose-1-phosphate isomerase activity"/>
    <property type="evidence" value="ECO:0007669"/>
    <property type="project" value="UniProtKB-EC"/>
</dbReference>
<dbReference type="Pfam" id="PF01008">
    <property type="entry name" value="IF-2B"/>
    <property type="match status" value="1"/>
</dbReference>
<gene>
    <name evidence="4" type="ORF">FUT82_07240</name>
    <name evidence="3" type="ORF">TPHV1_10031</name>
</gene>
<dbReference type="InterPro" id="IPR042529">
    <property type="entry name" value="IF_2B-like_C"/>
</dbReference>
<name>A0A0B7GPJ1_TREPH</name>
<proteinExistence type="inferred from homology"/>
<dbReference type="RefSeq" id="WP_024752490.1">
    <property type="nucleotide sequence ID" value="NZ_CDNC01000001.1"/>
</dbReference>
<dbReference type="EMBL" id="CP042817">
    <property type="protein sequence ID" value="QEJ97809.1"/>
    <property type="molecule type" value="Genomic_DNA"/>
</dbReference>
<dbReference type="SUPFAM" id="SSF100950">
    <property type="entry name" value="NagB/RpiA/CoA transferase-like"/>
    <property type="match status" value="1"/>
</dbReference>
<reference evidence="3" key="1">
    <citation type="submission" date="2015-01" db="EMBL/GenBank/DDBJ databases">
        <authorList>
            <person name="Xiang T."/>
            <person name="Song Y."/>
            <person name="Huang L."/>
            <person name="Wang B."/>
            <person name="Wu P."/>
        </authorList>
    </citation>
    <scope>NUCLEOTIDE SEQUENCE [LARGE SCALE GENOMIC DNA]</scope>
    <source>
        <strain evidence="3">V1</strain>
    </source>
</reference>
<sequence>MRQDYNLGFLLQYENVAWYENGAVKILDRRKYPSKVEYVFCADYTEVAQAITDMVTQSGGPFAAAAMGMVLAANNALRFSEEEAIRIMEDAAYTLSHARPTTTKAMQKITNEALSVFKNSISQKKTAKEITDELFQFAIDCNNKRYAENALASSFLADCIPDGSGVLTQCFGETTIGTFLRKINEQKKQLVMYCAETRPYLQGARLTASLCYSQGFDTVIITDNMIAAAMAANKVQVFISAADVITEDGHIINKVGTLQIALIAKHFKIPYYVIGIPDPAHPSIQTTHIEERNPKGILEFNGMRIAIDGVKAWYPAFDITPPELCTAIATDKGLFPPNHLQEYRNA</sequence>
<dbReference type="NCBIfam" id="TIGR00524">
    <property type="entry name" value="eIF-2B_rel"/>
    <property type="match status" value="1"/>
</dbReference>